<dbReference type="EMBL" id="BEZZ01057784">
    <property type="protein sequence ID" value="GCC41085.1"/>
    <property type="molecule type" value="Genomic_DNA"/>
</dbReference>
<keyword evidence="3" id="KW-1185">Reference proteome</keyword>
<name>A0A401TEP7_CHIPU</name>
<accession>A0A401TEP7</accession>
<protein>
    <submittedName>
        <fullName evidence="2">Uncharacterized protein</fullName>
    </submittedName>
</protein>
<comment type="caution">
    <text evidence="2">The sequence shown here is derived from an EMBL/GenBank/DDBJ whole genome shotgun (WGS) entry which is preliminary data.</text>
</comment>
<gene>
    <name evidence="2" type="ORF">chiPu_0025389</name>
</gene>
<evidence type="ECO:0000313" key="2">
    <source>
        <dbReference type="EMBL" id="GCC41085.1"/>
    </source>
</evidence>
<proteinExistence type="predicted"/>
<dbReference type="Proteomes" id="UP000287033">
    <property type="component" value="Unassembled WGS sequence"/>
</dbReference>
<evidence type="ECO:0000313" key="3">
    <source>
        <dbReference type="Proteomes" id="UP000287033"/>
    </source>
</evidence>
<organism evidence="2 3">
    <name type="scientific">Chiloscyllium punctatum</name>
    <name type="common">Brownbanded bambooshark</name>
    <name type="synonym">Hemiscyllium punctatum</name>
    <dbReference type="NCBI Taxonomy" id="137246"/>
    <lineage>
        <taxon>Eukaryota</taxon>
        <taxon>Metazoa</taxon>
        <taxon>Chordata</taxon>
        <taxon>Craniata</taxon>
        <taxon>Vertebrata</taxon>
        <taxon>Chondrichthyes</taxon>
        <taxon>Elasmobranchii</taxon>
        <taxon>Galeomorphii</taxon>
        <taxon>Galeoidea</taxon>
        <taxon>Orectolobiformes</taxon>
        <taxon>Hemiscylliidae</taxon>
        <taxon>Chiloscyllium</taxon>
    </lineage>
</organism>
<feature type="non-terminal residue" evidence="2">
    <location>
        <position position="52"/>
    </location>
</feature>
<feature type="compositionally biased region" description="Basic residues" evidence="1">
    <location>
        <begin position="25"/>
        <end position="35"/>
    </location>
</feature>
<sequence>MMRSRLIETPIRRETTANAGDLKQKKTKVRGKPRYRLGTTNLSQLWDGSSER</sequence>
<reference evidence="2 3" key="1">
    <citation type="journal article" date="2018" name="Nat. Ecol. Evol.">
        <title>Shark genomes provide insights into elasmobranch evolution and the origin of vertebrates.</title>
        <authorList>
            <person name="Hara Y"/>
            <person name="Yamaguchi K"/>
            <person name="Onimaru K"/>
            <person name="Kadota M"/>
            <person name="Koyanagi M"/>
            <person name="Keeley SD"/>
            <person name="Tatsumi K"/>
            <person name="Tanaka K"/>
            <person name="Motone F"/>
            <person name="Kageyama Y"/>
            <person name="Nozu R"/>
            <person name="Adachi N"/>
            <person name="Nishimura O"/>
            <person name="Nakagawa R"/>
            <person name="Tanegashima C"/>
            <person name="Kiyatake I"/>
            <person name="Matsumoto R"/>
            <person name="Murakumo K"/>
            <person name="Nishida K"/>
            <person name="Terakita A"/>
            <person name="Kuratani S"/>
            <person name="Sato K"/>
            <person name="Hyodo S Kuraku.S."/>
        </authorList>
    </citation>
    <scope>NUCLEOTIDE SEQUENCE [LARGE SCALE GENOMIC DNA]</scope>
</reference>
<dbReference type="AlphaFoldDB" id="A0A401TEP7"/>
<feature type="compositionally biased region" description="Polar residues" evidence="1">
    <location>
        <begin position="38"/>
        <end position="52"/>
    </location>
</feature>
<evidence type="ECO:0000256" key="1">
    <source>
        <dbReference type="SAM" id="MobiDB-lite"/>
    </source>
</evidence>
<feature type="region of interest" description="Disordered" evidence="1">
    <location>
        <begin position="1"/>
        <end position="52"/>
    </location>
</feature>